<evidence type="ECO:0000313" key="1">
    <source>
        <dbReference type="EMBL" id="MCA9387135.1"/>
    </source>
</evidence>
<dbReference type="Proteomes" id="UP000714915">
    <property type="component" value="Unassembled WGS sequence"/>
</dbReference>
<comment type="caution">
    <text evidence="1">The sequence shown here is derived from an EMBL/GenBank/DDBJ whole genome shotgun (WGS) entry which is preliminary data.</text>
</comment>
<gene>
    <name evidence="1" type="ORF">KC669_03820</name>
</gene>
<proteinExistence type="predicted"/>
<reference evidence="1" key="1">
    <citation type="submission" date="2020-04" db="EMBL/GenBank/DDBJ databases">
        <authorList>
            <person name="Zhang T."/>
        </authorList>
    </citation>
    <scope>NUCLEOTIDE SEQUENCE</scope>
    <source>
        <strain evidence="1">HKST-UBA09</strain>
    </source>
</reference>
<sequence length="124" mass="14144">MGTEESFDNNAFACERVNNLLNSVTNIVSILRETNIPFPFIKGESEIQLKNHSDNSMLPITVSIKVKLMGGMTLLEIENLLSEKIPPELYDELRNNSRVQLIENPYNRSKEYHTIIDIDCTVNC</sequence>
<protein>
    <submittedName>
        <fullName evidence="1">Uncharacterized protein</fullName>
    </submittedName>
</protein>
<accession>A0A955LBH7</accession>
<evidence type="ECO:0000313" key="2">
    <source>
        <dbReference type="Proteomes" id="UP000714915"/>
    </source>
</evidence>
<dbReference type="AlphaFoldDB" id="A0A955LBH7"/>
<dbReference type="EMBL" id="JAGQLF010000053">
    <property type="protein sequence ID" value="MCA9387135.1"/>
    <property type="molecule type" value="Genomic_DNA"/>
</dbReference>
<organism evidence="1 2">
    <name type="scientific">Candidatus Dojkabacteria bacterium</name>
    <dbReference type="NCBI Taxonomy" id="2099670"/>
    <lineage>
        <taxon>Bacteria</taxon>
        <taxon>Candidatus Dojkabacteria</taxon>
    </lineage>
</organism>
<name>A0A955LBH7_9BACT</name>
<reference evidence="1" key="2">
    <citation type="journal article" date="2021" name="Microbiome">
        <title>Successional dynamics and alternative stable states in a saline activated sludge microbial community over 9 years.</title>
        <authorList>
            <person name="Wang Y."/>
            <person name="Ye J."/>
            <person name="Ju F."/>
            <person name="Liu L."/>
            <person name="Boyd J.A."/>
            <person name="Deng Y."/>
            <person name="Parks D.H."/>
            <person name="Jiang X."/>
            <person name="Yin X."/>
            <person name="Woodcroft B.J."/>
            <person name="Tyson G.W."/>
            <person name="Hugenholtz P."/>
            <person name="Polz M.F."/>
            <person name="Zhang T."/>
        </authorList>
    </citation>
    <scope>NUCLEOTIDE SEQUENCE</scope>
    <source>
        <strain evidence="1">HKST-UBA09</strain>
    </source>
</reference>